<dbReference type="AlphaFoldDB" id="A0AAD5H3J5"/>
<dbReference type="InterPro" id="IPR014012">
    <property type="entry name" value="HSA_dom"/>
</dbReference>
<evidence type="ECO:0000256" key="6">
    <source>
        <dbReference type="SAM" id="MobiDB-lite"/>
    </source>
</evidence>
<feature type="compositionally biased region" description="Acidic residues" evidence="6">
    <location>
        <begin position="326"/>
        <end position="352"/>
    </location>
</feature>
<sequence>MSTRRRSQELGMATPEGATTAGDSGQTPAWYDVAAAMMQQQGWPAAAGAPTAGMYAQLQQGGVQSQQQQQQHAEGGPQQQQAQQAPEPPAKTPEEEAAERAAAEQQRREEDAVLAQAKRIQEVLSAAKVPPCPEPKRGKMHWDCVLEEMAWLAKEFAKERTWKLKTAKKCAVAVQRSNLDLESRVLVRAQNEEKERRKRAAWIAKEVMGFWSKAQRVVLYKVRTEVEARKKEVMDKQLDFLLGQTQKYSTMLAERLKGEGPTAIAAEAAAAAAGEPSSSQTPASWEPSAGPGGEAQQGGVRQRPRRAARGTSPALPASAAVSGTAEGEDSDEYRSGEDDDADNEGTIEEEEALAAAEGRDVKKEEVDELAGLDEEADLPLEELLARYGNYHLAAEAVKAEESAGSGDEGAAGAGSDAESEEGTAALLEEDGAAAEQAQPPALDGQGTALLVKAEPQEAAAGPSGAAAAAAAVDGAGPSQPAAEAAADASDDEDEYRSGEDDDADNEATIEEEEALAAAEGRDVKKEEVDELAGLDEEADLPLEELLARYGNYHLAAEAAQQEDGEEEISGDEDMPDASPSAPPAEAKAVKAEPMKSEPQEAAPAAAATARSSGQLGGDKEAEADIKGANSQERMGNALAQMAELQPMGTTLADTQIKTKTPFLIKGVLREYQQIGLDWLVTLYHKRLNGILADEMGLGKTIQTIALLAHLACER</sequence>
<feature type="compositionally biased region" description="Low complexity" evidence="6">
    <location>
        <begin position="58"/>
        <end position="85"/>
    </location>
</feature>
<feature type="compositionally biased region" description="Low complexity" evidence="6">
    <location>
        <begin position="576"/>
        <end position="586"/>
    </location>
</feature>
<keyword evidence="2" id="KW-0547">Nucleotide-binding</keyword>
<feature type="region of interest" description="Disordered" evidence="6">
    <location>
        <begin position="556"/>
        <end position="622"/>
    </location>
</feature>
<dbReference type="Pfam" id="PF00176">
    <property type="entry name" value="SNF2-rel_dom"/>
    <property type="match status" value="1"/>
</dbReference>
<evidence type="ECO:0000256" key="2">
    <source>
        <dbReference type="ARBA" id="ARBA00022741"/>
    </source>
</evidence>
<reference evidence="8" key="1">
    <citation type="submission" date="2020-11" db="EMBL/GenBank/DDBJ databases">
        <title>Chlorella ohadii genome sequencing and assembly.</title>
        <authorList>
            <person name="Murik O."/>
            <person name="Treves H."/>
            <person name="Kedem I."/>
            <person name="Shotland Y."/>
            <person name="Kaplan A."/>
        </authorList>
    </citation>
    <scope>NUCLEOTIDE SEQUENCE</scope>
    <source>
        <strain evidence="8">1</strain>
    </source>
</reference>
<keyword evidence="3" id="KW-0347">Helicase</keyword>
<evidence type="ECO:0000256" key="3">
    <source>
        <dbReference type="ARBA" id="ARBA00022806"/>
    </source>
</evidence>
<dbReference type="Proteomes" id="UP001205105">
    <property type="component" value="Unassembled WGS sequence"/>
</dbReference>
<gene>
    <name evidence="8" type="ORF">COHA_006706</name>
</gene>
<keyword evidence="3" id="KW-0378">Hydrolase</keyword>
<dbReference type="GO" id="GO:0016887">
    <property type="term" value="F:ATP hydrolysis activity"/>
    <property type="evidence" value="ECO:0007669"/>
    <property type="project" value="TreeGrafter"/>
</dbReference>
<evidence type="ECO:0000256" key="4">
    <source>
        <dbReference type="ARBA" id="ARBA00022840"/>
    </source>
</evidence>
<feature type="compositionally biased region" description="Acidic residues" evidence="6">
    <location>
        <begin position="488"/>
        <end position="514"/>
    </location>
</feature>
<feature type="region of interest" description="Disordered" evidence="6">
    <location>
        <begin position="398"/>
        <end position="539"/>
    </location>
</feature>
<feature type="compositionally biased region" description="Acidic residues" evidence="6">
    <location>
        <begin position="417"/>
        <end position="432"/>
    </location>
</feature>
<dbReference type="InterPro" id="IPR027417">
    <property type="entry name" value="P-loop_NTPase"/>
</dbReference>
<evidence type="ECO:0000256" key="5">
    <source>
        <dbReference type="ARBA" id="ARBA00023125"/>
    </source>
</evidence>
<feature type="non-terminal residue" evidence="8">
    <location>
        <position position="1"/>
    </location>
</feature>
<dbReference type="InterPro" id="IPR050520">
    <property type="entry name" value="INO80/SWR1_helicase"/>
</dbReference>
<protein>
    <recommendedName>
        <fullName evidence="7">HSA domain-containing protein</fullName>
    </recommendedName>
</protein>
<comment type="caution">
    <text evidence="8">The sequence shown here is derived from an EMBL/GenBank/DDBJ whole genome shotgun (WGS) entry which is preliminary data.</text>
</comment>
<feature type="region of interest" description="Disordered" evidence="6">
    <location>
        <begin position="58"/>
        <end position="113"/>
    </location>
</feature>
<evidence type="ECO:0000259" key="7">
    <source>
        <dbReference type="PROSITE" id="PS51204"/>
    </source>
</evidence>
<accession>A0AAD5H3J5</accession>
<feature type="region of interest" description="Disordered" evidence="6">
    <location>
        <begin position="267"/>
        <end position="378"/>
    </location>
</feature>
<keyword evidence="5" id="KW-0238">DNA-binding</keyword>
<dbReference type="InterPro" id="IPR000330">
    <property type="entry name" value="SNF2_N"/>
</dbReference>
<dbReference type="EMBL" id="JADXDR010000099">
    <property type="protein sequence ID" value="KAI7839523.1"/>
    <property type="molecule type" value="Genomic_DNA"/>
</dbReference>
<name>A0AAD5H3J5_9CHLO</name>
<feature type="compositionally biased region" description="Basic and acidic residues" evidence="6">
    <location>
        <begin position="587"/>
        <end position="598"/>
    </location>
</feature>
<feature type="compositionally biased region" description="Acidic residues" evidence="6">
    <location>
        <begin position="560"/>
        <end position="575"/>
    </location>
</feature>
<dbReference type="SMART" id="SM00573">
    <property type="entry name" value="HSA"/>
    <property type="match status" value="1"/>
</dbReference>
<dbReference type="Pfam" id="PF07529">
    <property type="entry name" value="HSA"/>
    <property type="match status" value="1"/>
</dbReference>
<feature type="compositionally biased region" description="Acidic residues" evidence="6">
    <location>
        <begin position="528"/>
        <end position="539"/>
    </location>
</feature>
<keyword evidence="4" id="KW-0067">ATP-binding</keyword>
<dbReference type="PROSITE" id="PS51204">
    <property type="entry name" value="HSA"/>
    <property type="match status" value="1"/>
</dbReference>
<feature type="region of interest" description="Disordered" evidence="6">
    <location>
        <begin position="1"/>
        <end position="27"/>
    </location>
</feature>
<feature type="compositionally biased region" description="Basic and acidic residues" evidence="6">
    <location>
        <begin position="92"/>
        <end position="111"/>
    </location>
</feature>
<dbReference type="PANTHER" id="PTHR45685">
    <property type="entry name" value="HELICASE SRCAP-RELATED"/>
    <property type="match status" value="1"/>
</dbReference>
<dbReference type="GO" id="GO:0003677">
    <property type="term" value="F:DNA binding"/>
    <property type="evidence" value="ECO:0007669"/>
    <property type="project" value="UniProtKB-KW"/>
</dbReference>
<keyword evidence="9" id="KW-1185">Reference proteome</keyword>
<proteinExistence type="predicted"/>
<dbReference type="GO" id="GO:0005524">
    <property type="term" value="F:ATP binding"/>
    <property type="evidence" value="ECO:0007669"/>
    <property type="project" value="UniProtKB-KW"/>
</dbReference>
<dbReference type="GO" id="GO:0042393">
    <property type="term" value="F:histone binding"/>
    <property type="evidence" value="ECO:0007669"/>
    <property type="project" value="TreeGrafter"/>
</dbReference>
<dbReference type="GO" id="GO:0006338">
    <property type="term" value="P:chromatin remodeling"/>
    <property type="evidence" value="ECO:0007669"/>
    <property type="project" value="TreeGrafter"/>
</dbReference>
<feature type="domain" description="HSA" evidence="7">
    <location>
        <begin position="129"/>
        <end position="202"/>
    </location>
</feature>
<dbReference type="GO" id="GO:0000812">
    <property type="term" value="C:Swr1 complex"/>
    <property type="evidence" value="ECO:0007669"/>
    <property type="project" value="TreeGrafter"/>
</dbReference>
<dbReference type="SUPFAM" id="SSF52540">
    <property type="entry name" value="P-loop containing nucleoside triphosphate hydrolases"/>
    <property type="match status" value="1"/>
</dbReference>
<dbReference type="InterPro" id="IPR038718">
    <property type="entry name" value="SNF2-like_sf"/>
</dbReference>
<dbReference type="GO" id="GO:0004386">
    <property type="term" value="F:helicase activity"/>
    <property type="evidence" value="ECO:0007669"/>
    <property type="project" value="UniProtKB-KW"/>
</dbReference>
<dbReference type="PANTHER" id="PTHR45685:SF1">
    <property type="entry name" value="HELICASE SRCAP"/>
    <property type="match status" value="1"/>
</dbReference>
<evidence type="ECO:0000313" key="8">
    <source>
        <dbReference type="EMBL" id="KAI7839523.1"/>
    </source>
</evidence>
<comment type="subcellular location">
    <subcellularLocation>
        <location evidence="1">Nucleus</location>
    </subcellularLocation>
</comment>
<feature type="compositionally biased region" description="Low complexity" evidence="6">
    <location>
        <begin position="433"/>
        <end position="443"/>
    </location>
</feature>
<evidence type="ECO:0000313" key="9">
    <source>
        <dbReference type="Proteomes" id="UP001205105"/>
    </source>
</evidence>
<feature type="compositionally biased region" description="Acidic residues" evidence="6">
    <location>
        <begin position="366"/>
        <end position="378"/>
    </location>
</feature>
<feature type="compositionally biased region" description="Low complexity" evidence="6">
    <location>
        <begin position="458"/>
        <end position="487"/>
    </location>
</feature>
<dbReference type="Gene3D" id="3.40.50.10810">
    <property type="entry name" value="Tandem AAA-ATPase domain"/>
    <property type="match status" value="1"/>
</dbReference>
<evidence type="ECO:0000256" key="1">
    <source>
        <dbReference type="ARBA" id="ARBA00004123"/>
    </source>
</evidence>
<organism evidence="8 9">
    <name type="scientific">Chlorella ohadii</name>
    <dbReference type="NCBI Taxonomy" id="2649997"/>
    <lineage>
        <taxon>Eukaryota</taxon>
        <taxon>Viridiplantae</taxon>
        <taxon>Chlorophyta</taxon>
        <taxon>core chlorophytes</taxon>
        <taxon>Trebouxiophyceae</taxon>
        <taxon>Chlorellales</taxon>
        <taxon>Chlorellaceae</taxon>
        <taxon>Chlorella clade</taxon>
        <taxon>Chlorella</taxon>
    </lineage>
</organism>